<evidence type="ECO:0000256" key="1">
    <source>
        <dbReference type="ARBA" id="ARBA00004651"/>
    </source>
</evidence>
<feature type="transmembrane region" description="Helical" evidence="7">
    <location>
        <begin position="26"/>
        <end position="47"/>
    </location>
</feature>
<protein>
    <submittedName>
        <fullName evidence="11">Mechanosensitive ion channel</fullName>
    </submittedName>
</protein>
<dbReference type="Gene3D" id="1.10.287.1260">
    <property type="match status" value="1"/>
</dbReference>
<accession>A0A6L5A0P2</accession>
<dbReference type="InterPro" id="IPR011014">
    <property type="entry name" value="MscS_channel_TM-2"/>
</dbReference>
<dbReference type="SUPFAM" id="SSF50182">
    <property type="entry name" value="Sm-like ribonucleoproteins"/>
    <property type="match status" value="1"/>
</dbReference>
<dbReference type="Proteomes" id="UP000743107">
    <property type="component" value="Unassembled WGS sequence"/>
</dbReference>
<feature type="domain" description="Mechanosensitive ion channel transmembrane helices 2/3" evidence="9">
    <location>
        <begin position="81"/>
        <end position="122"/>
    </location>
</feature>
<evidence type="ECO:0000313" key="11">
    <source>
        <dbReference type="EMBL" id="MBF7127901.1"/>
    </source>
</evidence>
<name>A0A6L5A0P2_PEDPE</name>
<evidence type="ECO:0000313" key="13">
    <source>
        <dbReference type="Proteomes" id="UP000743107"/>
    </source>
</evidence>
<evidence type="ECO:0000256" key="4">
    <source>
        <dbReference type="ARBA" id="ARBA00022692"/>
    </source>
</evidence>
<dbReference type="PANTHER" id="PTHR30460:SF0">
    <property type="entry name" value="MODERATE CONDUCTANCE MECHANOSENSITIVE CHANNEL YBIO"/>
    <property type="match status" value="1"/>
</dbReference>
<keyword evidence="12" id="KW-1185">Reference proteome</keyword>
<keyword evidence="4 7" id="KW-0812">Transmembrane</keyword>
<evidence type="ECO:0000256" key="7">
    <source>
        <dbReference type="SAM" id="Phobius"/>
    </source>
</evidence>
<reference evidence="12" key="3">
    <citation type="submission" date="2020-03" db="EMBL/GenBank/DDBJ databases">
        <title>SpeciesPrimer: A bioinformatics pipeline dedicated to the design of qPCR primers for the quantification of bacterial species.</title>
        <authorList>
            <person name="Dreier M."/>
            <person name="Berthoud H."/>
            <person name="Shani N."/>
            <person name="Wechsler D."/>
            <person name="Junier P."/>
        </authorList>
    </citation>
    <scope>NUCLEOTIDE SEQUENCE [LARGE SCALE GENOMIC DNA]</scope>
    <source>
        <strain evidence="12">FAM13073</strain>
    </source>
</reference>
<dbReference type="PANTHER" id="PTHR30460">
    <property type="entry name" value="MODERATE CONDUCTANCE MECHANOSENSITIVE CHANNEL YBIO"/>
    <property type="match status" value="1"/>
</dbReference>
<dbReference type="InterPro" id="IPR045276">
    <property type="entry name" value="YbiO_bact"/>
</dbReference>
<evidence type="ECO:0000259" key="8">
    <source>
        <dbReference type="Pfam" id="PF00924"/>
    </source>
</evidence>
<dbReference type="Gene3D" id="2.30.30.60">
    <property type="match status" value="1"/>
</dbReference>
<keyword evidence="6 7" id="KW-0472">Membrane</keyword>
<evidence type="ECO:0000313" key="12">
    <source>
        <dbReference type="Proteomes" id="UP000472573"/>
    </source>
</evidence>
<dbReference type="Pfam" id="PF21088">
    <property type="entry name" value="MS_channel_1st"/>
    <property type="match status" value="1"/>
</dbReference>
<feature type="domain" description="Mechanosensitive ion channel MscS" evidence="8">
    <location>
        <begin position="124"/>
        <end position="188"/>
    </location>
</feature>
<evidence type="ECO:0000256" key="6">
    <source>
        <dbReference type="ARBA" id="ARBA00023136"/>
    </source>
</evidence>
<comment type="subcellular location">
    <subcellularLocation>
        <location evidence="1">Cell membrane</location>
        <topology evidence="1">Multi-pass membrane protein</topology>
    </subcellularLocation>
</comment>
<reference evidence="11" key="4">
    <citation type="submission" date="2020-11" db="EMBL/GenBank/DDBJ databases">
        <title>Antibiotic susceptibility profiles of Pediococcus pentosaceus from various origins and their implications for the safety assessment of strains with food-technology applications.</title>
        <authorList>
            <person name="Shani N."/>
            <person name="Oberhaensli S."/>
            <person name="Arias E."/>
        </authorList>
    </citation>
    <scope>NUCLEOTIDE SEQUENCE</scope>
    <source>
        <strain evidence="11">FAM 19164</strain>
    </source>
</reference>
<reference evidence="10 12" key="1">
    <citation type="submission" date="2019-10" db="EMBL/GenBank/DDBJ databases">
        <authorList>
            <person name="Irmler S."/>
            <person name="Berthoud H."/>
            <person name="Roetschi A."/>
            <person name="Arias E."/>
            <person name="Shani N."/>
            <person name="Wuethrich D."/>
            <person name="Bruggmann R."/>
        </authorList>
    </citation>
    <scope>NUCLEOTIDE SEQUENCE [LARGE SCALE GENOMIC DNA]</scope>
    <source>
        <strain evidence="10 12">FAM13073</strain>
    </source>
</reference>
<gene>
    <name evidence="10" type="ORF">GBO79_06855</name>
    <name evidence="11" type="ORF">ITQ97_08825</name>
</gene>
<evidence type="ECO:0000259" key="9">
    <source>
        <dbReference type="Pfam" id="PF21088"/>
    </source>
</evidence>
<dbReference type="InterPro" id="IPR010920">
    <property type="entry name" value="LSM_dom_sf"/>
</dbReference>
<dbReference type="InterPro" id="IPR049142">
    <property type="entry name" value="MS_channel_1st"/>
</dbReference>
<dbReference type="InterPro" id="IPR006685">
    <property type="entry name" value="MscS_channel_2nd"/>
</dbReference>
<dbReference type="GO" id="GO:0005886">
    <property type="term" value="C:plasma membrane"/>
    <property type="evidence" value="ECO:0007669"/>
    <property type="project" value="UniProtKB-SubCell"/>
</dbReference>
<organism evidence="11 13">
    <name type="scientific">Pediococcus pentosaceus</name>
    <dbReference type="NCBI Taxonomy" id="1255"/>
    <lineage>
        <taxon>Bacteria</taxon>
        <taxon>Bacillati</taxon>
        <taxon>Bacillota</taxon>
        <taxon>Bacilli</taxon>
        <taxon>Lactobacillales</taxon>
        <taxon>Lactobacillaceae</taxon>
        <taxon>Pediococcus</taxon>
    </lineage>
</organism>
<evidence type="ECO:0000256" key="3">
    <source>
        <dbReference type="ARBA" id="ARBA00022475"/>
    </source>
</evidence>
<keyword evidence="5 7" id="KW-1133">Transmembrane helix</keyword>
<dbReference type="Pfam" id="PF00924">
    <property type="entry name" value="MS_channel_2nd"/>
    <property type="match status" value="1"/>
</dbReference>
<keyword evidence="3" id="KW-1003">Cell membrane</keyword>
<reference evidence="10" key="2">
    <citation type="submission" date="2019-12" db="EMBL/GenBank/DDBJ databases">
        <title>SpeciesPrimer: A bioinformatics pipeline dedicated to the design of qPCR primers for the quantification of bacterial species.</title>
        <authorList>
            <person name="Dreier M."/>
            <person name="Berthoud H."/>
            <person name="Shani N."/>
            <person name="Wechsler D."/>
            <person name="Junier P."/>
        </authorList>
    </citation>
    <scope>NUCLEOTIDE SEQUENCE</scope>
    <source>
        <strain evidence="10">FAM13073</strain>
    </source>
</reference>
<evidence type="ECO:0000313" key="10">
    <source>
        <dbReference type="EMBL" id="KAF0412852.1"/>
    </source>
</evidence>
<dbReference type="Proteomes" id="UP000472573">
    <property type="component" value="Unassembled WGS sequence"/>
</dbReference>
<comment type="caution">
    <text evidence="11">The sequence shown here is derived from an EMBL/GenBank/DDBJ whole genome shotgun (WGS) entry which is preliminary data.</text>
</comment>
<sequence>MKNMLTIAAGFPSLKSSFTHIDWEKIGVAFMEHFFQLVLITLIFWIINRIGKHIIRNSFQHHDPIEKQSARSQTVYAVVKNIFKYSVLFFYVYTILSNLGVPVGTLLAGAGILSVAIGLGTQGIVSDVINGLTILIEGQLRVGDSVTIQSIDGTVVSIGLRTIELQALDGTLHYLPNRSISTISNHSRGSQTISIFLRISDPFEIDRAKDLLRDQLASIKQDTDKIKATPIVLAPVVEKTYGYLGVQISTKVKAGYQTPMKTMILDRCLRTLAQEQIKIQN</sequence>
<evidence type="ECO:0000256" key="5">
    <source>
        <dbReference type="ARBA" id="ARBA00022989"/>
    </source>
</evidence>
<comment type="similarity">
    <text evidence="2">Belongs to the MscS (TC 1.A.23) family.</text>
</comment>
<proteinExistence type="inferred from homology"/>
<dbReference type="RefSeq" id="WP_060743866.1">
    <property type="nucleotide sequence ID" value="NZ_CP023655.1"/>
</dbReference>
<dbReference type="SUPFAM" id="SSF82861">
    <property type="entry name" value="Mechanosensitive channel protein MscS (YggB), transmembrane region"/>
    <property type="match status" value="1"/>
</dbReference>
<dbReference type="EMBL" id="JADOFV010000004">
    <property type="protein sequence ID" value="MBF7127901.1"/>
    <property type="molecule type" value="Genomic_DNA"/>
</dbReference>
<dbReference type="GO" id="GO:0008381">
    <property type="term" value="F:mechanosensitive monoatomic ion channel activity"/>
    <property type="evidence" value="ECO:0007669"/>
    <property type="project" value="InterPro"/>
</dbReference>
<dbReference type="EMBL" id="WENB01000004">
    <property type="protein sequence ID" value="KAF0412852.1"/>
    <property type="molecule type" value="Genomic_DNA"/>
</dbReference>
<dbReference type="InterPro" id="IPR023408">
    <property type="entry name" value="MscS_beta-dom_sf"/>
</dbReference>
<dbReference type="AlphaFoldDB" id="A0A6L5A0P2"/>
<evidence type="ECO:0000256" key="2">
    <source>
        <dbReference type="ARBA" id="ARBA00008017"/>
    </source>
</evidence>